<feature type="transmembrane region" description="Helical" evidence="9">
    <location>
        <begin position="221"/>
        <end position="239"/>
    </location>
</feature>
<dbReference type="NCBIfam" id="TIGR00728">
    <property type="entry name" value="OPT_sfam"/>
    <property type="match status" value="1"/>
</dbReference>
<evidence type="ECO:0000313" key="11">
    <source>
        <dbReference type="Proteomes" id="UP000078544"/>
    </source>
</evidence>
<name>A0A162K3K1_9HYPO</name>
<feature type="transmembrane region" description="Helical" evidence="9">
    <location>
        <begin position="245"/>
        <end position="268"/>
    </location>
</feature>
<reference evidence="10 11" key="1">
    <citation type="journal article" date="2016" name="Genome Biol. Evol.">
        <title>Divergent and convergent evolution of fungal pathogenicity.</title>
        <authorList>
            <person name="Shang Y."/>
            <person name="Xiao G."/>
            <person name="Zheng P."/>
            <person name="Cen K."/>
            <person name="Zhan S."/>
            <person name="Wang C."/>
        </authorList>
    </citation>
    <scope>NUCLEOTIDE SEQUENCE [LARGE SCALE GENOMIC DNA]</scope>
    <source>
        <strain evidence="10 11">RCEF 2490</strain>
    </source>
</reference>
<keyword evidence="8 9" id="KW-0472">Membrane</keyword>
<sequence>MSATYGPGRPSVEAAGFDAGTGSIGRLSVSHRRSASVDVLRGPLSDWGENVDDADDQGSEHELLMDPVLSEDATSESIELEIGAVRKRHHEDDSPYPEVRAAVRNYDEDVPCNTVRAWFIGLSLVVFGASMNTLFSLRQPSISIGSLVAQIIAWPIGHAWAGLMPAKQFTTFGIHWSLNPGPFNMKEHAIIGVMASVSFSVAYSTDIILAQLVFYKQNFGIAFQLLLTVSTQSLGYGIAGTMRKYLVYPASMIWPANLVAVTMMNAMYEKNEARDPSVFGGNMPRYRWFGIVTVAAFLYYFIPGFFAQFLSVFAFATWLAPQNPVVNQLFGGTTGLSLLPITFDWTQIAGYIGSPLIPPWHAIANTLIGVVLFYVLGCSALHFSGAWFAEFLPMSDSNTYDNTGARYNTTRVLNTDLTLNEEAYENYSPLFISTTFAMSYGLSFAAISSLVVYTVLHNRKQIWTQYKNSATDEPDIHMRLMRKYPEAPTWWYMGLFVVMLAMGLFTVLAYPTKLAWWAFLLAVAISFAFSLPIGIIEAVTNNRIGLNVLTEFIFGYIQPGRPLALMLFKTFGYITMSQALSFVSDLKFGHYMKIPPRTMFWAQVVATTLGCFVQITVLNLALTHIPDVCEQHQRDRFTCPGGRVFFAASVIWGLIGPDRIFSPGRIYSALFLFFILGAVAPVFIYLGAKRWPRSPLQHLMAPLIFGGAGAIPPATPLNYFSWGIVGFVFQYWIKRRHFGWWSRLNFLTSSGLDLGLALSTLFIFFAFSMQGIEPPKWWGNEVVSSTMDAQGTAIQGQVVSGQQFGPKSW</sequence>
<evidence type="ECO:0000256" key="5">
    <source>
        <dbReference type="ARBA" id="ARBA00022856"/>
    </source>
</evidence>
<keyword evidence="7 9" id="KW-1133">Transmembrane helix</keyword>
<feature type="transmembrane region" description="Helical" evidence="9">
    <location>
        <begin position="489"/>
        <end position="510"/>
    </location>
</feature>
<comment type="similarity">
    <text evidence="2">Belongs to the oligopeptide OPT transporter family.</text>
</comment>
<evidence type="ECO:0000256" key="6">
    <source>
        <dbReference type="ARBA" id="ARBA00022927"/>
    </source>
</evidence>
<feature type="transmembrane region" description="Helical" evidence="9">
    <location>
        <begin position="516"/>
        <end position="539"/>
    </location>
</feature>
<feature type="transmembrane region" description="Helical" evidence="9">
    <location>
        <begin position="430"/>
        <end position="456"/>
    </location>
</feature>
<keyword evidence="11" id="KW-1185">Reference proteome</keyword>
<evidence type="ECO:0000256" key="7">
    <source>
        <dbReference type="ARBA" id="ARBA00022989"/>
    </source>
</evidence>
<dbReference type="GO" id="GO:0035673">
    <property type="term" value="F:oligopeptide transmembrane transporter activity"/>
    <property type="evidence" value="ECO:0007669"/>
    <property type="project" value="InterPro"/>
</dbReference>
<evidence type="ECO:0000256" key="3">
    <source>
        <dbReference type="ARBA" id="ARBA00022448"/>
    </source>
</evidence>
<dbReference type="OrthoDB" id="9986677at2759"/>
<keyword evidence="3" id="KW-0813">Transport</keyword>
<feature type="transmembrane region" description="Helical" evidence="9">
    <location>
        <begin position="600"/>
        <end position="625"/>
    </location>
</feature>
<evidence type="ECO:0000256" key="4">
    <source>
        <dbReference type="ARBA" id="ARBA00022692"/>
    </source>
</evidence>
<evidence type="ECO:0000256" key="1">
    <source>
        <dbReference type="ARBA" id="ARBA00004141"/>
    </source>
</evidence>
<dbReference type="GO" id="GO:0016020">
    <property type="term" value="C:membrane"/>
    <property type="evidence" value="ECO:0007669"/>
    <property type="project" value="UniProtKB-SubCell"/>
</dbReference>
<feature type="transmembrane region" description="Helical" evidence="9">
    <location>
        <begin position="754"/>
        <end position="772"/>
    </location>
</feature>
<dbReference type="PANTHER" id="PTHR22601">
    <property type="entry name" value="ISP4 LIKE PROTEIN"/>
    <property type="match status" value="1"/>
</dbReference>
<keyword evidence="5" id="KW-0571">Peptide transport</keyword>
<feature type="transmembrane region" description="Helical" evidence="9">
    <location>
        <begin position="367"/>
        <end position="389"/>
    </location>
</feature>
<gene>
    <name evidence="10" type="ORF">AAL_00151</name>
</gene>
<comment type="subcellular location">
    <subcellularLocation>
        <location evidence="1">Membrane</location>
        <topology evidence="1">Multi-pass membrane protein</topology>
    </subcellularLocation>
</comment>
<protein>
    <submittedName>
        <fullName evidence="10">OPT family small oligopeptide transporter</fullName>
    </submittedName>
</protein>
<proteinExistence type="inferred from homology"/>
<dbReference type="Proteomes" id="UP000078544">
    <property type="component" value="Unassembled WGS sequence"/>
</dbReference>
<feature type="transmembrane region" description="Helical" evidence="9">
    <location>
        <begin position="560"/>
        <end position="580"/>
    </location>
</feature>
<comment type="caution">
    <text evidence="10">The sequence shown here is derived from an EMBL/GenBank/DDBJ whole genome shotgun (WGS) entry which is preliminary data.</text>
</comment>
<dbReference type="EMBL" id="AZGY01000001">
    <property type="protein sequence ID" value="OAA32686.1"/>
    <property type="molecule type" value="Genomic_DNA"/>
</dbReference>
<accession>A0A162K3K1</accession>
<feature type="transmembrane region" description="Helical" evidence="9">
    <location>
        <begin position="142"/>
        <end position="161"/>
    </location>
</feature>
<feature type="transmembrane region" description="Helical" evidence="9">
    <location>
        <begin position="288"/>
        <end position="319"/>
    </location>
</feature>
<organism evidence="10 11">
    <name type="scientific">Moelleriella libera RCEF 2490</name>
    <dbReference type="NCBI Taxonomy" id="1081109"/>
    <lineage>
        <taxon>Eukaryota</taxon>
        <taxon>Fungi</taxon>
        <taxon>Dikarya</taxon>
        <taxon>Ascomycota</taxon>
        <taxon>Pezizomycotina</taxon>
        <taxon>Sordariomycetes</taxon>
        <taxon>Hypocreomycetidae</taxon>
        <taxon>Hypocreales</taxon>
        <taxon>Clavicipitaceae</taxon>
        <taxon>Moelleriella</taxon>
    </lineage>
</organism>
<keyword evidence="6" id="KW-0653">Protein transport</keyword>
<feature type="transmembrane region" description="Helical" evidence="9">
    <location>
        <begin position="189"/>
        <end position="209"/>
    </location>
</feature>
<evidence type="ECO:0000256" key="2">
    <source>
        <dbReference type="ARBA" id="ARBA00008807"/>
    </source>
</evidence>
<dbReference type="InterPro" id="IPR004648">
    <property type="entry name" value="Oligpept_transpt"/>
</dbReference>
<dbReference type="AlphaFoldDB" id="A0A162K3K1"/>
<dbReference type="GO" id="GO:0015031">
    <property type="term" value="P:protein transport"/>
    <property type="evidence" value="ECO:0007669"/>
    <property type="project" value="UniProtKB-KW"/>
</dbReference>
<evidence type="ECO:0000313" key="10">
    <source>
        <dbReference type="EMBL" id="OAA32686.1"/>
    </source>
</evidence>
<feature type="transmembrane region" description="Helical" evidence="9">
    <location>
        <begin position="667"/>
        <end position="688"/>
    </location>
</feature>
<evidence type="ECO:0000256" key="8">
    <source>
        <dbReference type="ARBA" id="ARBA00023136"/>
    </source>
</evidence>
<dbReference type="InterPro" id="IPR004813">
    <property type="entry name" value="OPT"/>
</dbReference>
<dbReference type="Pfam" id="PF03169">
    <property type="entry name" value="OPT"/>
    <property type="match status" value="1"/>
</dbReference>
<dbReference type="NCBIfam" id="TIGR00727">
    <property type="entry name" value="ISP4_OPT"/>
    <property type="match status" value="1"/>
</dbReference>
<keyword evidence="4 9" id="KW-0812">Transmembrane</keyword>
<evidence type="ECO:0000256" key="9">
    <source>
        <dbReference type="SAM" id="Phobius"/>
    </source>
</evidence>
<feature type="transmembrane region" description="Helical" evidence="9">
    <location>
        <begin position="117"/>
        <end position="135"/>
    </location>
</feature>